<keyword evidence="3" id="KW-0575">Peroxidase</keyword>
<accession>A0A517SGR7</accession>
<dbReference type="AlphaFoldDB" id="A0A517SGR7"/>
<protein>
    <submittedName>
        <fullName evidence="3">Non-heme bromoperoxidase BPO-A2</fullName>
        <ecNumber evidence="3">1.11.1.-</ecNumber>
    </submittedName>
</protein>
<proteinExistence type="predicted"/>
<evidence type="ECO:0000313" key="3">
    <source>
        <dbReference type="EMBL" id="QDT55314.1"/>
    </source>
</evidence>
<keyword evidence="4" id="KW-1185">Reference proteome</keyword>
<organism evidence="3 4">
    <name type="scientific">Caulifigura coniformis</name>
    <dbReference type="NCBI Taxonomy" id="2527983"/>
    <lineage>
        <taxon>Bacteria</taxon>
        <taxon>Pseudomonadati</taxon>
        <taxon>Planctomycetota</taxon>
        <taxon>Planctomycetia</taxon>
        <taxon>Planctomycetales</taxon>
        <taxon>Planctomycetaceae</taxon>
        <taxon>Caulifigura</taxon>
    </lineage>
</organism>
<evidence type="ECO:0000259" key="2">
    <source>
        <dbReference type="Pfam" id="PF24096"/>
    </source>
</evidence>
<dbReference type="EC" id="1.11.1.-" evidence="3"/>
<dbReference type="Gene3D" id="3.40.50.1820">
    <property type="entry name" value="alpha/beta hydrolase"/>
    <property type="match status" value="1"/>
</dbReference>
<feature type="region of interest" description="Disordered" evidence="1">
    <location>
        <begin position="347"/>
        <end position="390"/>
    </location>
</feature>
<reference evidence="3 4" key="1">
    <citation type="submission" date="2019-02" db="EMBL/GenBank/DDBJ databases">
        <title>Deep-cultivation of Planctomycetes and their phenomic and genomic characterization uncovers novel biology.</title>
        <authorList>
            <person name="Wiegand S."/>
            <person name="Jogler M."/>
            <person name="Boedeker C."/>
            <person name="Pinto D."/>
            <person name="Vollmers J."/>
            <person name="Rivas-Marin E."/>
            <person name="Kohn T."/>
            <person name="Peeters S.H."/>
            <person name="Heuer A."/>
            <person name="Rast P."/>
            <person name="Oberbeckmann S."/>
            <person name="Bunk B."/>
            <person name="Jeske O."/>
            <person name="Meyerdierks A."/>
            <person name="Storesund J.E."/>
            <person name="Kallscheuer N."/>
            <person name="Luecker S."/>
            <person name="Lage O.M."/>
            <person name="Pohl T."/>
            <person name="Merkel B.J."/>
            <person name="Hornburger P."/>
            <person name="Mueller R.-W."/>
            <person name="Bruemmer F."/>
            <person name="Labrenz M."/>
            <person name="Spormann A.M."/>
            <person name="Op den Camp H."/>
            <person name="Overmann J."/>
            <person name="Amann R."/>
            <person name="Jetten M.S.M."/>
            <person name="Mascher T."/>
            <person name="Medema M.H."/>
            <person name="Devos D.P."/>
            <person name="Kaster A.-K."/>
            <person name="Ovreas L."/>
            <person name="Rohde M."/>
            <person name="Galperin M.Y."/>
            <person name="Jogler C."/>
        </authorList>
    </citation>
    <scope>NUCLEOTIDE SEQUENCE [LARGE SCALE GENOMIC DNA]</scope>
    <source>
        <strain evidence="3 4">Pan44</strain>
    </source>
</reference>
<dbReference type="SUPFAM" id="SSF53474">
    <property type="entry name" value="alpha/beta-Hydrolases"/>
    <property type="match status" value="1"/>
</dbReference>
<dbReference type="EMBL" id="CP036271">
    <property type="protein sequence ID" value="QDT55314.1"/>
    <property type="molecule type" value="Genomic_DNA"/>
</dbReference>
<dbReference type="KEGG" id="ccos:Pan44_33570"/>
<dbReference type="Pfam" id="PF24096">
    <property type="entry name" value="DUF7379"/>
    <property type="match status" value="1"/>
</dbReference>
<feature type="domain" description="DUF7379" evidence="2">
    <location>
        <begin position="133"/>
        <end position="242"/>
    </location>
</feature>
<dbReference type="InParanoid" id="A0A517SGR7"/>
<gene>
    <name evidence="3" type="primary">bpoA2</name>
    <name evidence="3" type="ORF">Pan44_33570</name>
</gene>
<evidence type="ECO:0000256" key="1">
    <source>
        <dbReference type="SAM" id="MobiDB-lite"/>
    </source>
</evidence>
<keyword evidence="3" id="KW-0560">Oxidoreductase</keyword>
<dbReference type="InterPro" id="IPR055803">
    <property type="entry name" value="DUF7379"/>
</dbReference>
<dbReference type="GO" id="GO:0004601">
    <property type="term" value="F:peroxidase activity"/>
    <property type="evidence" value="ECO:0007669"/>
    <property type="project" value="UniProtKB-KW"/>
</dbReference>
<dbReference type="PANTHER" id="PTHR37946">
    <property type="entry name" value="SLL1969 PROTEIN"/>
    <property type="match status" value="1"/>
</dbReference>
<dbReference type="Proteomes" id="UP000315700">
    <property type="component" value="Chromosome"/>
</dbReference>
<sequence length="390" mass="42172">MALGKSGVMLTVSRRLLSGVGLLALTVRSYGREPDDRAPSEAPVNPDVQAVHPVDEHDMWNLPAGTLGGRQFWGDRLHFRGWRIQTNVLTGHSRLLDPEDRRQAWGTVEQCRKTLEGVKKSRGLKPMSGKGVVLIHGIIRSSHSFSAMREALVADGYEVVGFDYPSTQVSIEESSEYLHQTLESLDGIEEIDLVVHSMGGLVVRQYLSAHRDPRIRRMVMLGVPNHGANLANLLKNVRLFKTIYGPAGAQLCEGPDAYVSRLPTPDFPFGIIAGGKGTAAGFNPWIAGDDDGTVAVESTRLAGAADFLRVPALHTFMMRDPAVIAATKRFLASGVLAESGVANPIAKKPEEANNVGMGSLESANADDRPDQGPPRSPGFEPDGPSRPRCF</sequence>
<name>A0A517SGR7_9PLAN</name>
<dbReference type="OrthoDB" id="556502at2"/>
<dbReference type="InterPro" id="IPR029058">
    <property type="entry name" value="AB_hydrolase_fold"/>
</dbReference>
<dbReference type="PANTHER" id="PTHR37946:SF1">
    <property type="entry name" value="SLL1969 PROTEIN"/>
    <property type="match status" value="1"/>
</dbReference>
<evidence type="ECO:0000313" key="4">
    <source>
        <dbReference type="Proteomes" id="UP000315700"/>
    </source>
</evidence>